<reference evidence="6" key="1">
    <citation type="submission" date="2022-07" db="EMBL/GenBank/DDBJ databases">
        <authorList>
            <person name="Trinca V."/>
            <person name="Uliana J.V.C."/>
            <person name="Torres T.T."/>
            <person name="Ward R.J."/>
            <person name="Monesi N."/>
        </authorList>
    </citation>
    <scope>NUCLEOTIDE SEQUENCE</scope>
    <source>
        <strain evidence="6">HSMRA1968</strain>
        <tissue evidence="6">Whole embryos</tissue>
    </source>
</reference>
<dbReference type="SMART" id="SM00694">
    <property type="entry name" value="DysFC"/>
    <property type="match status" value="2"/>
</dbReference>
<dbReference type="InterPro" id="IPR010482">
    <property type="entry name" value="TECPR1-like_DysF"/>
</dbReference>
<sequence>MPSTILFATNNEGRVYALSTGSSAWREFLYLGLEFKKVSAVPHFMWAIGGDRQVYVHVHGLDIPIRVKEESYENERWLPLEGFSNRMLPTDRQNFSSVDGLVNRSIDKVRLPSMAWQWEGDWHLDLTLDGQPLDHDGWTYAVDFPAKYQIEKKWNSCVRRRKWVRYRRYSALNSWCAVAPLHKDPTEEPFIDVAIGGTNIPGSSAGNLLVWAITAHGRVMVRTGVNTSSPEGLRWTAITTPSGCEVSQISVGTTGLVWAVLYNGRVIVRSGVTRDSLSGESWLEVKPPGNGLKIVQVSVGTNSVWCVTNDNHVWFRRGVKGETAGISEDAAIGSGWVEMVGNISMVSVSSNDQVFAVGSEDRALYFRSAVSASDPTGKKWRLIQCPMQLSRTSSSASLSSRRSGSESPTQKHRSLSSLYKEKGRVETSAIIENDDETSRSAPTAQQRHKLELWPKPEDAPANVGSLNEKPDRRHKLLEEQTASSAPNTEVYEICGKHFDRPLKNPRSWSPVRSVGSMVGTEAHPESDSAVFDADSSRDSGVFGEDDDHGGSQYWAECDVIWSCCSAGAVLVDPNQLPNWFSDNISSTTQVELNQPWRMKILEDLKKRPPGQETGFENYEKAVEMSSWVKSGEARAAKQFGAYEECLIELEWVTSCGTGLDSGTLTILNPDGVTTKMQFSLSEITCVMCCSEPGNPRLAIHAPRLPSGSSPLKLQFSGDTDLEDWLSHLTSVCCQINEVHGRPSPNSIWTTSTLGDVFVFDPSNLKAIQHQEDSNLCQQEIDVSATETPYYNTLYNGMPIGSVLEVTGCVYDDADQIRFDLQCHSTAVTVLKHKIEKHRRVLCHINPRFNEKLIVLNSMEKSEWMTEIRFDKMVFAPGTEFSLIIRCETDGFNISVNGENFCTFKHRGAPDAVNGLYVSGRVKLFKIIYKTPKVIVPLQDIFWRQMGGHLRRVESCKSGVTWGIGYDNTAWVYTGGWGGAFMKGLEQSSTGINNMTDTHNFYIYENQRWNPLSGYTAHGLPTDRHSWSDVTGKHKRSKEHTKLLSIHWQWISDWLVDFHTPGGVDRDGWQYAVDFPSRYHAKKQFTDYVRRRRWHRKCRLTSSGPWHELGNSKIIDVSLQPENCKEIDSPIIVWAVAANGDALMRRGVSQSTPFGVSWEHVTSDHSLLSISCAPDHKVWVVGKNGAAYFRYGISSEKPQGDAWQQIEPPSGVLFKQISAGSVGVWALAANGCLAVRREITATFPEGSHWQMLPNIPNDPPHTEATVGFKAISVGDEVWAISNSGFICKRCGITKDHPGGTGWNLGINNNFNYISVNGLN</sequence>
<evidence type="ECO:0000313" key="7">
    <source>
        <dbReference type="Proteomes" id="UP001151699"/>
    </source>
</evidence>
<evidence type="ECO:0000256" key="1">
    <source>
        <dbReference type="ARBA" id="ARBA00005966"/>
    </source>
</evidence>
<evidence type="ECO:0000259" key="5">
    <source>
        <dbReference type="PROSITE" id="PS51304"/>
    </source>
</evidence>
<dbReference type="SUPFAM" id="SSF50985">
    <property type="entry name" value="RCC1/BLIP-II"/>
    <property type="match status" value="1"/>
</dbReference>
<dbReference type="CDD" id="cd00070">
    <property type="entry name" value="GLECT"/>
    <property type="match status" value="1"/>
</dbReference>
<dbReference type="InterPro" id="IPR006624">
    <property type="entry name" value="Beta-propeller_rpt_TECPR"/>
</dbReference>
<keyword evidence="3" id="KW-0677">Repeat</keyword>
<feature type="region of interest" description="Disordered" evidence="4">
    <location>
        <begin position="391"/>
        <end position="470"/>
    </location>
</feature>
<comment type="caution">
    <text evidence="6">The sequence shown here is derived from an EMBL/GenBank/DDBJ whole genome shotgun (WGS) entry which is preliminary data.</text>
</comment>
<dbReference type="SUPFAM" id="SSF49899">
    <property type="entry name" value="Concanavalin A-like lectins/glucanases"/>
    <property type="match status" value="1"/>
</dbReference>
<dbReference type="Pfam" id="PF19193">
    <property type="entry name" value="Tectonin"/>
    <property type="match status" value="2"/>
</dbReference>
<comment type="similarity">
    <text evidence="1">Belongs to the TECPR1 family.</text>
</comment>
<gene>
    <name evidence="6" type="primary">Pex23</name>
    <name evidence="6" type="ORF">Bhyg_06527</name>
</gene>
<dbReference type="Pfam" id="PF00337">
    <property type="entry name" value="Gal-bind_lectin"/>
    <property type="match status" value="1"/>
</dbReference>
<feature type="compositionally biased region" description="Basic and acidic residues" evidence="4">
    <location>
        <begin position="448"/>
        <end position="458"/>
    </location>
</feature>
<dbReference type="InterPro" id="IPR006614">
    <property type="entry name" value="Peroxin/Ferlin"/>
</dbReference>
<feature type="region of interest" description="Disordered" evidence="4">
    <location>
        <begin position="518"/>
        <end position="544"/>
    </location>
</feature>
<dbReference type="SMART" id="SM00908">
    <property type="entry name" value="Gal-bind_lectin"/>
    <property type="match status" value="1"/>
</dbReference>
<dbReference type="SMART" id="SM00706">
    <property type="entry name" value="TECPR"/>
    <property type="match status" value="11"/>
</dbReference>
<keyword evidence="2" id="KW-0430">Lectin</keyword>
<dbReference type="GO" id="GO:0098588">
    <property type="term" value="C:bounding membrane of organelle"/>
    <property type="evidence" value="ECO:0007669"/>
    <property type="project" value="UniProtKB-ARBA"/>
</dbReference>
<dbReference type="SMART" id="SM00693">
    <property type="entry name" value="DysFN"/>
    <property type="match status" value="2"/>
</dbReference>
<keyword evidence="7" id="KW-1185">Reference proteome</keyword>
<dbReference type="Gene3D" id="2.60.120.200">
    <property type="match status" value="1"/>
</dbReference>
<proteinExistence type="inferred from homology"/>
<feature type="compositionally biased region" description="Low complexity" evidence="4">
    <location>
        <begin position="391"/>
        <end position="407"/>
    </location>
</feature>
<dbReference type="InterPro" id="IPR009091">
    <property type="entry name" value="RCC1/BLIP-II"/>
</dbReference>
<dbReference type="Pfam" id="PF06462">
    <property type="entry name" value="Hyd_WA"/>
    <property type="match status" value="4"/>
</dbReference>
<dbReference type="PANTHER" id="PTHR23250:SF1">
    <property type="entry name" value="TECTONIN BETA-PROPELLER REPEAT-CONTAINING PROTEIN 1"/>
    <property type="match status" value="1"/>
</dbReference>
<dbReference type="GO" id="GO:0030246">
    <property type="term" value="F:carbohydrate binding"/>
    <property type="evidence" value="ECO:0007669"/>
    <property type="project" value="UniProtKB-KW"/>
</dbReference>
<name>A0A9Q0N0U2_9DIPT</name>
<dbReference type="GO" id="GO:0005737">
    <property type="term" value="C:cytoplasm"/>
    <property type="evidence" value="ECO:0007669"/>
    <property type="project" value="UniProtKB-ARBA"/>
</dbReference>
<accession>A0A9Q0N0U2</accession>
<dbReference type="PROSITE" id="PS51304">
    <property type="entry name" value="GALECTIN"/>
    <property type="match status" value="1"/>
</dbReference>
<dbReference type="InterPro" id="IPR051513">
    <property type="entry name" value="Tectonin_beta-prop"/>
</dbReference>
<dbReference type="InterPro" id="IPR013320">
    <property type="entry name" value="ConA-like_dom_sf"/>
</dbReference>
<dbReference type="Pfam" id="PF06398">
    <property type="entry name" value="Pex24p"/>
    <property type="match status" value="2"/>
</dbReference>
<protein>
    <submittedName>
        <fullName evidence="6">Tectonin beta-propeller repeat-containing protein</fullName>
    </submittedName>
</protein>
<dbReference type="EMBL" id="WJQU01000002">
    <property type="protein sequence ID" value="KAJ6641587.1"/>
    <property type="molecule type" value="Genomic_DNA"/>
</dbReference>
<dbReference type="SMART" id="SM00276">
    <property type="entry name" value="GLECT"/>
    <property type="match status" value="1"/>
</dbReference>
<dbReference type="InterPro" id="IPR001079">
    <property type="entry name" value="Galectin_CRD"/>
</dbReference>
<dbReference type="OrthoDB" id="72441at2759"/>
<feature type="domain" description="Galectin" evidence="5">
    <location>
        <begin position="789"/>
        <end position="929"/>
    </location>
</feature>
<dbReference type="Proteomes" id="UP001151699">
    <property type="component" value="Chromosome B"/>
</dbReference>
<dbReference type="PANTHER" id="PTHR23250">
    <property type="entry name" value="DYSFERLIN-RELATED"/>
    <property type="match status" value="1"/>
</dbReference>
<organism evidence="6 7">
    <name type="scientific">Pseudolycoriella hygida</name>
    <dbReference type="NCBI Taxonomy" id="35572"/>
    <lineage>
        <taxon>Eukaryota</taxon>
        <taxon>Metazoa</taxon>
        <taxon>Ecdysozoa</taxon>
        <taxon>Arthropoda</taxon>
        <taxon>Hexapoda</taxon>
        <taxon>Insecta</taxon>
        <taxon>Pterygota</taxon>
        <taxon>Neoptera</taxon>
        <taxon>Endopterygota</taxon>
        <taxon>Diptera</taxon>
        <taxon>Nematocera</taxon>
        <taxon>Sciaroidea</taxon>
        <taxon>Sciaridae</taxon>
        <taxon>Pseudolycoriella</taxon>
    </lineage>
</organism>
<evidence type="ECO:0000313" key="6">
    <source>
        <dbReference type="EMBL" id="KAJ6641587.1"/>
    </source>
</evidence>
<evidence type="ECO:0000256" key="4">
    <source>
        <dbReference type="SAM" id="MobiDB-lite"/>
    </source>
</evidence>
<evidence type="ECO:0000256" key="3">
    <source>
        <dbReference type="ARBA" id="ARBA00022737"/>
    </source>
</evidence>
<evidence type="ECO:0000256" key="2">
    <source>
        <dbReference type="ARBA" id="ARBA00022734"/>
    </source>
</evidence>